<dbReference type="RefSeq" id="WP_354088681.1">
    <property type="nucleotide sequence ID" value="NZ_JBEPTF010000002.1"/>
</dbReference>
<protein>
    <submittedName>
        <fullName evidence="1">Uncharacterized protein</fullName>
    </submittedName>
</protein>
<keyword evidence="2" id="KW-1185">Reference proteome</keyword>
<evidence type="ECO:0000313" key="1">
    <source>
        <dbReference type="EMBL" id="MET4683726.1"/>
    </source>
</evidence>
<dbReference type="Proteomes" id="UP001549313">
    <property type="component" value="Unassembled WGS sequence"/>
</dbReference>
<gene>
    <name evidence="1" type="ORF">ABIE19_001656</name>
</gene>
<proteinExistence type="predicted"/>
<name>A0ABV2RAW7_9CAUL</name>
<sequence>MFGFGGRSGKRVLELDRDQALVLFELLSRWIDDAPQPTPSADCFQSPAELVVLKQVDERLKVLLNAPFRPDYPETLAAARDRLSDEFIVGKTLQD</sequence>
<dbReference type="EMBL" id="JBEPTF010000002">
    <property type="protein sequence ID" value="MET4683726.1"/>
    <property type="molecule type" value="Genomic_DNA"/>
</dbReference>
<comment type="caution">
    <text evidence="1">The sequence shown here is derived from an EMBL/GenBank/DDBJ whole genome shotgun (WGS) entry which is preliminary data.</text>
</comment>
<accession>A0ABV2RAW7</accession>
<reference evidence="1 2" key="1">
    <citation type="submission" date="2024-06" db="EMBL/GenBank/DDBJ databases">
        <title>Sorghum-associated microbial communities from plants grown in Nebraska, USA.</title>
        <authorList>
            <person name="Schachtman D."/>
        </authorList>
    </citation>
    <scope>NUCLEOTIDE SEQUENCE [LARGE SCALE GENOMIC DNA]</scope>
    <source>
        <strain evidence="1 2">2814</strain>
    </source>
</reference>
<evidence type="ECO:0000313" key="2">
    <source>
        <dbReference type="Proteomes" id="UP001549313"/>
    </source>
</evidence>
<organism evidence="1 2">
    <name type="scientific">Brevundimonas faecalis</name>
    <dbReference type="NCBI Taxonomy" id="947378"/>
    <lineage>
        <taxon>Bacteria</taxon>
        <taxon>Pseudomonadati</taxon>
        <taxon>Pseudomonadota</taxon>
        <taxon>Alphaproteobacteria</taxon>
        <taxon>Caulobacterales</taxon>
        <taxon>Caulobacteraceae</taxon>
        <taxon>Brevundimonas</taxon>
    </lineage>
</organism>